<keyword evidence="6 7" id="KW-0413">Isomerase</keyword>
<dbReference type="PANTHER" id="PTHR47245:SF1">
    <property type="entry name" value="FOLDASE PROTEIN PRSA"/>
    <property type="match status" value="1"/>
</dbReference>
<feature type="domain" description="PpiC" evidence="8">
    <location>
        <begin position="135"/>
        <end position="226"/>
    </location>
</feature>
<evidence type="ECO:0000256" key="7">
    <source>
        <dbReference type="PROSITE-ProRule" id="PRU00278"/>
    </source>
</evidence>
<organism evidence="9 10">
    <name type="scientific">Marinicella pacifica</name>
    <dbReference type="NCBI Taxonomy" id="1171543"/>
    <lineage>
        <taxon>Bacteria</taxon>
        <taxon>Pseudomonadati</taxon>
        <taxon>Pseudomonadota</taxon>
        <taxon>Gammaproteobacteria</taxon>
        <taxon>Lysobacterales</taxon>
        <taxon>Marinicellaceae</taxon>
        <taxon>Marinicella</taxon>
    </lineage>
</organism>
<dbReference type="PANTHER" id="PTHR47245">
    <property type="entry name" value="PEPTIDYLPROLYL ISOMERASE"/>
    <property type="match status" value="1"/>
</dbReference>
<dbReference type="PROSITE" id="PS51257">
    <property type="entry name" value="PROKAR_LIPOPROTEIN"/>
    <property type="match status" value="1"/>
</dbReference>
<evidence type="ECO:0000256" key="5">
    <source>
        <dbReference type="ARBA" id="ARBA00023110"/>
    </source>
</evidence>
<evidence type="ECO:0000256" key="6">
    <source>
        <dbReference type="ARBA" id="ARBA00023235"/>
    </source>
</evidence>
<dbReference type="EC" id="5.2.1.8" evidence="3"/>
<dbReference type="InterPro" id="IPR050245">
    <property type="entry name" value="PrsA_foldase"/>
</dbReference>
<sequence length="268" mass="30619">MRILLFISFFVLISACQQHNGADNTVVDNSRTLVTIDDQPITEQMVRVFWLNQGVDQPNETQISEAIKQLTEQQLLVNYAKKQGITLSLEQTIGYQQIKQKALAQQALQQYLIDNPITEADMKAEYERVIKEVKDQQFHVRHLLFKDEIDALAALDELAAGTDYAKLEQAYLQSHGQMSNVGDIGWVNIKQVPESFATPLQELQPGHYYQQPVISQFGAHVVYLEDQRTVAPPTFEEAKEGIKRSLQERQISRFKQLLEFKADINTTP</sequence>
<keyword evidence="4" id="KW-0732">Signal</keyword>
<evidence type="ECO:0000313" key="10">
    <source>
        <dbReference type="Proteomes" id="UP000605253"/>
    </source>
</evidence>
<evidence type="ECO:0000313" key="9">
    <source>
        <dbReference type="EMBL" id="GGG00548.1"/>
    </source>
</evidence>
<comment type="catalytic activity">
    <reaction evidence="1">
        <text>[protein]-peptidylproline (omega=180) = [protein]-peptidylproline (omega=0)</text>
        <dbReference type="Rhea" id="RHEA:16237"/>
        <dbReference type="Rhea" id="RHEA-COMP:10747"/>
        <dbReference type="Rhea" id="RHEA-COMP:10748"/>
        <dbReference type="ChEBI" id="CHEBI:83833"/>
        <dbReference type="ChEBI" id="CHEBI:83834"/>
        <dbReference type="EC" id="5.2.1.8"/>
    </reaction>
</comment>
<dbReference type="Gene3D" id="3.10.50.40">
    <property type="match status" value="1"/>
</dbReference>
<comment type="similarity">
    <text evidence="2">Belongs to the PpiC/parvulin rotamase family.</text>
</comment>
<dbReference type="Pfam" id="PF13145">
    <property type="entry name" value="Rotamase_2"/>
    <property type="match status" value="1"/>
</dbReference>
<dbReference type="AlphaFoldDB" id="A0A917FTR1"/>
<dbReference type="EMBL" id="BMEO01000012">
    <property type="protein sequence ID" value="GGG00548.1"/>
    <property type="molecule type" value="Genomic_DNA"/>
</dbReference>
<evidence type="ECO:0000256" key="2">
    <source>
        <dbReference type="ARBA" id="ARBA00007656"/>
    </source>
</evidence>
<reference evidence="9" key="2">
    <citation type="submission" date="2020-09" db="EMBL/GenBank/DDBJ databases">
        <authorList>
            <person name="Sun Q."/>
            <person name="Zhou Y."/>
        </authorList>
    </citation>
    <scope>NUCLEOTIDE SEQUENCE</scope>
    <source>
        <strain evidence="9">CGMCC 1.12181</strain>
    </source>
</reference>
<protein>
    <recommendedName>
        <fullName evidence="3">peptidylprolyl isomerase</fullName>
        <ecNumber evidence="3">5.2.1.8</ecNumber>
    </recommendedName>
</protein>
<dbReference type="InterPro" id="IPR000297">
    <property type="entry name" value="PPIase_PpiC"/>
</dbReference>
<keyword evidence="5 7" id="KW-0697">Rotamase</keyword>
<dbReference type="GO" id="GO:0003755">
    <property type="term" value="F:peptidyl-prolyl cis-trans isomerase activity"/>
    <property type="evidence" value="ECO:0007669"/>
    <property type="project" value="UniProtKB-KW"/>
</dbReference>
<evidence type="ECO:0000259" key="8">
    <source>
        <dbReference type="PROSITE" id="PS50198"/>
    </source>
</evidence>
<gene>
    <name evidence="9" type="ORF">GCM10011365_22260</name>
</gene>
<dbReference type="InterPro" id="IPR027304">
    <property type="entry name" value="Trigger_fact/SurA_dom_sf"/>
</dbReference>
<accession>A0A917FTR1</accession>
<evidence type="ECO:0000256" key="1">
    <source>
        <dbReference type="ARBA" id="ARBA00000971"/>
    </source>
</evidence>
<name>A0A917FTR1_9GAMM</name>
<dbReference type="PROSITE" id="PS50198">
    <property type="entry name" value="PPIC_PPIASE_2"/>
    <property type="match status" value="1"/>
</dbReference>
<dbReference type="RefSeq" id="WP_188365828.1">
    <property type="nucleotide sequence ID" value="NZ_BAABJF010000009.1"/>
</dbReference>
<comment type="caution">
    <text evidence="9">The sequence shown here is derived from an EMBL/GenBank/DDBJ whole genome shotgun (WGS) entry which is preliminary data.</text>
</comment>
<dbReference type="SUPFAM" id="SSF54534">
    <property type="entry name" value="FKBP-like"/>
    <property type="match status" value="1"/>
</dbReference>
<dbReference type="SUPFAM" id="SSF109998">
    <property type="entry name" value="Triger factor/SurA peptide-binding domain-like"/>
    <property type="match status" value="1"/>
</dbReference>
<reference evidence="9" key="1">
    <citation type="journal article" date="2014" name="Int. J. Syst. Evol. Microbiol.">
        <title>Complete genome sequence of Corynebacterium casei LMG S-19264T (=DSM 44701T), isolated from a smear-ripened cheese.</title>
        <authorList>
            <consortium name="US DOE Joint Genome Institute (JGI-PGF)"/>
            <person name="Walter F."/>
            <person name="Albersmeier A."/>
            <person name="Kalinowski J."/>
            <person name="Ruckert C."/>
        </authorList>
    </citation>
    <scope>NUCLEOTIDE SEQUENCE</scope>
    <source>
        <strain evidence="9">CGMCC 1.12181</strain>
    </source>
</reference>
<dbReference type="Proteomes" id="UP000605253">
    <property type="component" value="Unassembled WGS sequence"/>
</dbReference>
<evidence type="ECO:0000256" key="3">
    <source>
        <dbReference type="ARBA" id="ARBA00013194"/>
    </source>
</evidence>
<evidence type="ECO:0000256" key="4">
    <source>
        <dbReference type="ARBA" id="ARBA00022729"/>
    </source>
</evidence>
<keyword evidence="10" id="KW-1185">Reference proteome</keyword>
<dbReference type="InterPro" id="IPR046357">
    <property type="entry name" value="PPIase_dom_sf"/>
</dbReference>
<proteinExistence type="inferred from homology"/>